<evidence type="ECO:0000256" key="2">
    <source>
        <dbReference type="ARBA" id="ARBA00022448"/>
    </source>
</evidence>
<protein>
    <submittedName>
        <fullName evidence="9">Peptide/nickel transport system permease protein</fullName>
    </submittedName>
</protein>
<dbReference type="Gene3D" id="1.10.3720.10">
    <property type="entry name" value="MetI-like"/>
    <property type="match status" value="1"/>
</dbReference>
<keyword evidence="5 7" id="KW-1133">Transmembrane helix</keyword>
<dbReference type="PANTHER" id="PTHR43163:SF3">
    <property type="entry name" value="PEPTIDE ABC TRANSPORTER PERMEASE PROTEIN"/>
    <property type="match status" value="1"/>
</dbReference>
<evidence type="ECO:0000313" key="9">
    <source>
        <dbReference type="EMBL" id="TCN35635.1"/>
    </source>
</evidence>
<evidence type="ECO:0000256" key="1">
    <source>
        <dbReference type="ARBA" id="ARBA00004651"/>
    </source>
</evidence>
<dbReference type="RefSeq" id="WP_133036526.1">
    <property type="nucleotide sequence ID" value="NZ_BAABEI010000002.1"/>
</dbReference>
<evidence type="ECO:0000256" key="6">
    <source>
        <dbReference type="ARBA" id="ARBA00023136"/>
    </source>
</evidence>
<dbReference type="GO" id="GO:0055085">
    <property type="term" value="P:transmembrane transport"/>
    <property type="evidence" value="ECO:0007669"/>
    <property type="project" value="InterPro"/>
</dbReference>
<dbReference type="Pfam" id="PF00528">
    <property type="entry name" value="BPD_transp_1"/>
    <property type="match status" value="1"/>
</dbReference>
<dbReference type="EMBL" id="SLVX01000027">
    <property type="protein sequence ID" value="TCN35635.1"/>
    <property type="molecule type" value="Genomic_DNA"/>
</dbReference>
<dbReference type="CDD" id="cd06261">
    <property type="entry name" value="TM_PBP2"/>
    <property type="match status" value="1"/>
</dbReference>
<evidence type="ECO:0000256" key="5">
    <source>
        <dbReference type="ARBA" id="ARBA00022989"/>
    </source>
</evidence>
<dbReference type="AlphaFoldDB" id="A0A4R2C7E3"/>
<dbReference type="Pfam" id="PF19300">
    <property type="entry name" value="BPD_transp_1_N"/>
    <property type="match status" value="1"/>
</dbReference>
<comment type="subcellular location">
    <subcellularLocation>
        <location evidence="1 7">Cell membrane</location>
        <topology evidence="1 7">Multi-pass membrane protein</topology>
    </subcellularLocation>
</comment>
<keyword evidence="10" id="KW-1185">Reference proteome</keyword>
<proteinExistence type="inferred from homology"/>
<keyword evidence="3" id="KW-1003">Cell membrane</keyword>
<dbReference type="InterPro" id="IPR000515">
    <property type="entry name" value="MetI-like"/>
</dbReference>
<organism evidence="9 10">
    <name type="scientific">Shinella granuli</name>
    <dbReference type="NCBI Taxonomy" id="323621"/>
    <lineage>
        <taxon>Bacteria</taxon>
        <taxon>Pseudomonadati</taxon>
        <taxon>Pseudomonadota</taxon>
        <taxon>Alphaproteobacteria</taxon>
        <taxon>Hyphomicrobiales</taxon>
        <taxon>Rhizobiaceae</taxon>
        <taxon>Shinella</taxon>
    </lineage>
</organism>
<feature type="domain" description="ABC transmembrane type-1" evidence="8">
    <location>
        <begin position="99"/>
        <end position="304"/>
    </location>
</feature>
<feature type="transmembrane region" description="Helical" evidence="7">
    <location>
        <begin position="103"/>
        <end position="127"/>
    </location>
</feature>
<name>A0A4R2C7E3_SHIGR</name>
<gene>
    <name evidence="9" type="ORF">EV665_12710</name>
</gene>
<sequence>MFAAIARRISLSFLILILVSLFVFLATEVLPGDALDVSLTDDDLAVLTPEQLAEMRAELGLDRPAAVRYLSWLSGALVGDFGNTIITRAPVADIIMGPLRNSILLALATTAVAIPVAHFIGILAAYWRDRAPDTIVSTSAIVGYSIPEFVSGNALILIFAIWLPIFPATIVLYTDGPILEMLAVSILPVATIVIGSIAYLSRLLRLGLVEALVSDYVERARLAGVSEWRVVFTHAVPASLVPTLNAAALYVAGLLSGIVVVEKVFAYPGLGLELINAVLKREVPVVQATVFLGAVGVLLMNLLADLSIIALDPRVRRSAGRG</sequence>
<dbReference type="GO" id="GO:0005886">
    <property type="term" value="C:plasma membrane"/>
    <property type="evidence" value="ECO:0007669"/>
    <property type="project" value="UniProtKB-SubCell"/>
</dbReference>
<keyword evidence="4 7" id="KW-0812">Transmembrane</keyword>
<evidence type="ECO:0000256" key="3">
    <source>
        <dbReference type="ARBA" id="ARBA00022475"/>
    </source>
</evidence>
<accession>A0A4R2C7E3</accession>
<evidence type="ECO:0000313" key="10">
    <source>
        <dbReference type="Proteomes" id="UP000295351"/>
    </source>
</evidence>
<dbReference type="PROSITE" id="PS50928">
    <property type="entry name" value="ABC_TM1"/>
    <property type="match status" value="1"/>
</dbReference>
<evidence type="ECO:0000259" key="8">
    <source>
        <dbReference type="PROSITE" id="PS50928"/>
    </source>
</evidence>
<feature type="transmembrane region" description="Helical" evidence="7">
    <location>
        <begin position="181"/>
        <end position="200"/>
    </location>
</feature>
<comment type="similarity">
    <text evidence="7">Belongs to the binding-protein-dependent transport system permease family.</text>
</comment>
<feature type="transmembrane region" description="Helical" evidence="7">
    <location>
        <begin position="288"/>
        <end position="311"/>
    </location>
</feature>
<evidence type="ECO:0000256" key="4">
    <source>
        <dbReference type="ARBA" id="ARBA00022692"/>
    </source>
</evidence>
<dbReference type="PANTHER" id="PTHR43163">
    <property type="entry name" value="DIPEPTIDE TRANSPORT SYSTEM PERMEASE PROTEIN DPPB-RELATED"/>
    <property type="match status" value="1"/>
</dbReference>
<evidence type="ECO:0000256" key="7">
    <source>
        <dbReference type="RuleBase" id="RU363032"/>
    </source>
</evidence>
<keyword evidence="6 7" id="KW-0472">Membrane</keyword>
<comment type="caution">
    <text evidence="9">The sequence shown here is derived from an EMBL/GenBank/DDBJ whole genome shotgun (WGS) entry which is preliminary data.</text>
</comment>
<dbReference type="InterPro" id="IPR045621">
    <property type="entry name" value="BPD_transp_1_N"/>
</dbReference>
<keyword evidence="2 7" id="KW-0813">Transport</keyword>
<dbReference type="InterPro" id="IPR035906">
    <property type="entry name" value="MetI-like_sf"/>
</dbReference>
<dbReference type="Proteomes" id="UP000295351">
    <property type="component" value="Unassembled WGS sequence"/>
</dbReference>
<reference evidence="9 10" key="1">
    <citation type="submission" date="2019-03" db="EMBL/GenBank/DDBJ databases">
        <title>Genomic Encyclopedia of Type Strains, Phase IV (KMG-IV): sequencing the most valuable type-strain genomes for metagenomic binning, comparative biology and taxonomic classification.</title>
        <authorList>
            <person name="Goeker M."/>
        </authorList>
    </citation>
    <scope>NUCLEOTIDE SEQUENCE [LARGE SCALE GENOMIC DNA]</scope>
    <source>
        <strain evidence="9 10">DSM 18401</strain>
    </source>
</reference>
<dbReference type="SUPFAM" id="SSF161098">
    <property type="entry name" value="MetI-like"/>
    <property type="match status" value="1"/>
</dbReference>